<protein>
    <submittedName>
        <fullName evidence="2">Uncharacterized protein</fullName>
    </submittedName>
</protein>
<organism evidence="2 3">
    <name type="scientific">Camelus dromedarius</name>
    <name type="common">Dromedary</name>
    <name type="synonym">Arabian camel</name>
    <dbReference type="NCBI Taxonomy" id="9838"/>
    <lineage>
        <taxon>Eukaryota</taxon>
        <taxon>Metazoa</taxon>
        <taxon>Chordata</taxon>
        <taxon>Craniata</taxon>
        <taxon>Vertebrata</taxon>
        <taxon>Euteleostomi</taxon>
        <taxon>Mammalia</taxon>
        <taxon>Eutheria</taxon>
        <taxon>Laurasiatheria</taxon>
        <taxon>Artiodactyla</taxon>
        <taxon>Tylopoda</taxon>
        <taxon>Camelidae</taxon>
        <taxon>Camelus</taxon>
    </lineage>
</organism>
<sequence>MSGPSVMQLLLPYGWCLIGQQKRVGKRKRGRVLPEADPDLQRASEEEQERRDGRENNHSQVEVKRTGTKGELKDQKPCVMAAIIKDNAAEEEEKTVTISFLLYKRNLLCVKAEADVLCAASRGL</sequence>
<evidence type="ECO:0000313" key="2">
    <source>
        <dbReference type="EMBL" id="KAB1260394.1"/>
    </source>
</evidence>
<feature type="region of interest" description="Disordered" evidence="1">
    <location>
        <begin position="21"/>
        <end position="71"/>
    </location>
</feature>
<keyword evidence="3" id="KW-1185">Reference proteome</keyword>
<accession>A0A5N4CPT2</accession>
<proteinExistence type="predicted"/>
<gene>
    <name evidence="2" type="ORF">Cadr_000024209</name>
</gene>
<reference evidence="2 3" key="1">
    <citation type="journal article" date="2019" name="Mol. Ecol. Resour.">
        <title>Improving Illumina assemblies with Hi-C and long reads: an example with the North African dromedary.</title>
        <authorList>
            <person name="Elbers J.P."/>
            <person name="Rogers M.F."/>
            <person name="Perelman P.L."/>
            <person name="Proskuryakova A.A."/>
            <person name="Serdyukova N.A."/>
            <person name="Johnson W.E."/>
            <person name="Horin P."/>
            <person name="Corander J."/>
            <person name="Murphy D."/>
            <person name="Burger P.A."/>
        </authorList>
    </citation>
    <scope>NUCLEOTIDE SEQUENCE [LARGE SCALE GENOMIC DNA]</scope>
    <source>
        <strain evidence="2">Drom800</strain>
        <tissue evidence="2">Blood</tissue>
    </source>
</reference>
<dbReference type="AlphaFoldDB" id="A0A5N4CPT2"/>
<name>A0A5N4CPT2_CAMDR</name>
<dbReference type="Proteomes" id="UP000299084">
    <property type="component" value="Unassembled WGS sequence"/>
</dbReference>
<feature type="compositionally biased region" description="Basic and acidic residues" evidence="1">
    <location>
        <begin position="39"/>
        <end position="71"/>
    </location>
</feature>
<comment type="caution">
    <text evidence="2">The sequence shown here is derived from an EMBL/GenBank/DDBJ whole genome shotgun (WGS) entry which is preliminary data.</text>
</comment>
<evidence type="ECO:0000313" key="3">
    <source>
        <dbReference type="Proteomes" id="UP000299084"/>
    </source>
</evidence>
<dbReference type="EMBL" id="JWIN03000021">
    <property type="protein sequence ID" value="KAB1260394.1"/>
    <property type="molecule type" value="Genomic_DNA"/>
</dbReference>
<evidence type="ECO:0000256" key="1">
    <source>
        <dbReference type="SAM" id="MobiDB-lite"/>
    </source>
</evidence>